<dbReference type="EMBL" id="JAGTTL010000002">
    <property type="protein sequence ID" value="KAK6326475.1"/>
    <property type="molecule type" value="Genomic_DNA"/>
</dbReference>
<evidence type="ECO:0000313" key="2">
    <source>
        <dbReference type="Proteomes" id="UP001356427"/>
    </source>
</evidence>
<gene>
    <name evidence="1" type="ORF">J4Q44_G00021200</name>
</gene>
<comment type="caution">
    <text evidence="1">The sequence shown here is derived from an EMBL/GenBank/DDBJ whole genome shotgun (WGS) entry which is preliminary data.</text>
</comment>
<evidence type="ECO:0000313" key="1">
    <source>
        <dbReference type="EMBL" id="KAK6326475.1"/>
    </source>
</evidence>
<dbReference type="AlphaFoldDB" id="A0AAN8M7M2"/>
<reference evidence="1 2" key="1">
    <citation type="submission" date="2021-04" db="EMBL/GenBank/DDBJ databases">
        <authorList>
            <person name="De Guttry C."/>
            <person name="Zahm M."/>
            <person name="Klopp C."/>
            <person name="Cabau C."/>
            <person name="Louis A."/>
            <person name="Berthelot C."/>
            <person name="Parey E."/>
            <person name="Roest Crollius H."/>
            <person name="Montfort J."/>
            <person name="Robinson-Rechavi M."/>
            <person name="Bucao C."/>
            <person name="Bouchez O."/>
            <person name="Gislard M."/>
            <person name="Lluch J."/>
            <person name="Milhes M."/>
            <person name="Lampietro C."/>
            <person name="Lopez Roques C."/>
            <person name="Donnadieu C."/>
            <person name="Braasch I."/>
            <person name="Desvignes T."/>
            <person name="Postlethwait J."/>
            <person name="Bobe J."/>
            <person name="Wedekind C."/>
            <person name="Guiguen Y."/>
        </authorList>
    </citation>
    <scope>NUCLEOTIDE SEQUENCE [LARGE SCALE GENOMIC DNA]</scope>
    <source>
        <strain evidence="1">Cs_M1</strain>
        <tissue evidence="1">Blood</tissue>
    </source>
</reference>
<protein>
    <submittedName>
        <fullName evidence="1">Uncharacterized protein</fullName>
    </submittedName>
</protein>
<sequence>MTQTQSVAQMKVITVHVPRHVPVDWPVANSGQPTLVPGLSFDLRGWLGWLQSDQAFFVIRSQHPSLCIPL</sequence>
<name>A0AAN8M7M2_9TELE</name>
<proteinExistence type="predicted"/>
<accession>A0AAN8M7M2</accession>
<keyword evidence="2" id="KW-1185">Reference proteome</keyword>
<dbReference type="Proteomes" id="UP001356427">
    <property type="component" value="Unassembled WGS sequence"/>
</dbReference>
<organism evidence="1 2">
    <name type="scientific">Coregonus suidteri</name>
    <dbReference type="NCBI Taxonomy" id="861788"/>
    <lineage>
        <taxon>Eukaryota</taxon>
        <taxon>Metazoa</taxon>
        <taxon>Chordata</taxon>
        <taxon>Craniata</taxon>
        <taxon>Vertebrata</taxon>
        <taxon>Euteleostomi</taxon>
        <taxon>Actinopterygii</taxon>
        <taxon>Neopterygii</taxon>
        <taxon>Teleostei</taxon>
        <taxon>Protacanthopterygii</taxon>
        <taxon>Salmoniformes</taxon>
        <taxon>Salmonidae</taxon>
        <taxon>Coregoninae</taxon>
        <taxon>Coregonus</taxon>
    </lineage>
</organism>